<dbReference type="CDD" id="cd00090">
    <property type="entry name" value="HTH_ARSR"/>
    <property type="match status" value="1"/>
</dbReference>
<dbReference type="PROSITE" id="PS50987">
    <property type="entry name" value="HTH_ARSR_2"/>
    <property type="match status" value="1"/>
</dbReference>
<dbReference type="SUPFAM" id="SSF46785">
    <property type="entry name" value="Winged helix' DNA-binding domain"/>
    <property type="match status" value="1"/>
</dbReference>
<dbReference type="PRINTS" id="PR00778">
    <property type="entry name" value="HTHARSR"/>
</dbReference>
<dbReference type="Pfam" id="PF12840">
    <property type="entry name" value="HTH_20"/>
    <property type="match status" value="1"/>
</dbReference>
<name>A0A3D4VA78_9BACT</name>
<dbReference type="NCBIfam" id="NF033788">
    <property type="entry name" value="HTH_metalloreg"/>
    <property type="match status" value="1"/>
</dbReference>
<evidence type="ECO:0000313" key="2">
    <source>
        <dbReference type="EMBL" id="HCT58019.1"/>
    </source>
</evidence>
<comment type="caution">
    <text evidence="2">The sequence shown here is derived from an EMBL/GenBank/DDBJ whole genome shotgun (WGS) entry which is preliminary data.</text>
</comment>
<dbReference type="InterPro" id="IPR036390">
    <property type="entry name" value="WH_DNA-bd_sf"/>
</dbReference>
<dbReference type="InterPro" id="IPR011991">
    <property type="entry name" value="ArsR-like_HTH"/>
</dbReference>
<evidence type="ECO:0000259" key="1">
    <source>
        <dbReference type="PROSITE" id="PS50987"/>
    </source>
</evidence>
<dbReference type="EMBL" id="DPIY01000010">
    <property type="protein sequence ID" value="HCT58019.1"/>
    <property type="molecule type" value="Genomic_DNA"/>
</dbReference>
<reference evidence="2 3" key="1">
    <citation type="journal article" date="2018" name="Nat. Biotechnol.">
        <title>A standardized bacterial taxonomy based on genome phylogeny substantially revises the tree of life.</title>
        <authorList>
            <person name="Parks D.H."/>
            <person name="Chuvochina M."/>
            <person name="Waite D.W."/>
            <person name="Rinke C."/>
            <person name="Skarshewski A."/>
            <person name="Chaumeil P.A."/>
            <person name="Hugenholtz P."/>
        </authorList>
    </citation>
    <scope>NUCLEOTIDE SEQUENCE [LARGE SCALE GENOMIC DNA]</scope>
    <source>
        <strain evidence="2">UBA8844</strain>
    </source>
</reference>
<proteinExistence type="predicted"/>
<organism evidence="2 3">
    <name type="scientific">Gemmatimonas aurantiaca</name>
    <dbReference type="NCBI Taxonomy" id="173480"/>
    <lineage>
        <taxon>Bacteria</taxon>
        <taxon>Pseudomonadati</taxon>
        <taxon>Gemmatimonadota</taxon>
        <taxon>Gemmatimonadia</taxon>
        <taxon>Gemmatimonadales</taxon>
        <taxon>Gemmatimonadaceae</taxon>
        <taxon>Gemmatimonas</taxon>
    </lineage>
</organism>
<dbReference type="SMART" id="SM00418">
    <property type="entry name" value="HTH_ARSR"/>
    <property type="match status" value="1"/>
</dbReference>
<dbReference type="Gene3D" id="1.10.10.10">
    <property type="entry name" value="Winged helix-like DNA-binding domain superfamily/Winged helix DNA-binding domain"/>
    <property type="match status" value="1"/>
</dbReference>
<dbReference type="InterPro" id="IPR001845">
    <property type="entry name" value="HTH_ArsR_DNA-bd_dom"/>
</dbReference>
<gene>
    <name evidence="2" type="ORF">DGD08_12515</name>
</gene>
<dbReference type="GO" id="GO:0003700">
    <property type="term" value="F:DNA-binding transcription factor activity"/>
    <property type="evidence" value="ECO:0007669"/>
    <property type="project" value="InterPro"/>
</dbReference>
<evidence type="ECO:0000313" key="3">
    <source>
        <dbReference type="Proteomes" id="UP000264071"/>
    </source>
</evidence>
<feature type="domain" description="HTH arsR-type" evidence="1">
    <location>
        <begin position="1"/>
        <end position="96"/>
    </location>
</feature>
<dbReference type="Proteomes" id="UP000264071">
    <property type="component" value="Unassembled WGS sequence"/>
</dbReference>
<dbReference type="OMA" id="EHQGREI"/>
<protein>
    <submittedName>
        <fullName evidence="2">Transcriptional regulator</fullName>
    </submittedName>
</protein>
<accession>A0A3D4VA78</accession>
<dbReference type="AlphaFoldDB" id="A0A3D4VA78"/>
<dbReference type="InterPro" id="IPR036388">
    <property type="entry name" value="WH-like_DNA-bd_sf"/>
</dbReference>
<sequence>MQDPLSQTFSALADPTRRAILARLREGEASVTELAEPFLSQMTLPGVTKHLKVLEKAGLVTKGRDAQWRPCRLNPEPLKDINEWMEAYRAHMEDSLDRLGEYLKTVTQNAPTTPSENHEP</sequence>
<dbReference type="PANTHER" id="PTHR38600:SF2">
    <property type="entry name" value="SLL0088 PROTEIN"/>
    <property type="match status" value="1"/>
</dbReference>
<dbReference type="PANTHER" id="PTHR38600">
    <property type="entry name" value="TRANSCRIPTIONAL REGULATORY PROTEIN"/>
    <property type="match status" value="1"/>
</dbReference>